<sequence length="34" mass="4173">MTFFVLLIGLIIQRFSVRYLIEAHSYREYFTFVV</sequence>
<dbReference type="EMBL" id="JAUSUG010000035">
    <property type="protein sequence ID" value="MDQ0257822.1"/>
    <property type="molecule type" value="Genomic_DNA"/>
</dbReference>
<organism evidence="1 2">
    <name type="scientific">Evansella vedderi</name>
    <dbReference type="NCBI Taxonomy" id="38282"/>
    <lineage>
        <taxon>Bacteria</taxon>
        <taxon>Bacillati</taxon>
        <taxon>Bacillota</taxon>
        <taxon>Bacilli</taxon>
        <taxon>Bacillales</taxon>
        <taxon>Bacillaceae</taxon>
        <taxon>Evansella</taxon>
    </lineage>
</organism>
<name>A0ABU0A2W0_9BACI</name>
<proteinExistence type="predicted"/>
<comment type="caution">
    <text evidence="1">The sequence shown here is derived from an EMBL/GenBank/DDBJ whole genome shotgun (WGS) entry which is preliminary data.</text>
</comment>
<protein>
    <submittedName>
        <fullName evidence="1">NADH:ubiquinone oxidoreductase subunit 5 (Subunit L)/multisubunit Na+/H+ antiporter MnhA subunit</fullName>
    </submittedName>
</protein>
<keyword evidence="2" id="KW-1185">Reference proteome</keyword>
<evidence type="ECO:0000313" key="1">
    <source>
        <dbReference type="EMBL" id="MDQ0257822.1"/>
    </source>
</evidence>
<accession>A0ABU0A2W0</accession>
<dbReference type="Proteomes" id="UP001230005">
    <property type="component" value="Unassembled WGS sequence"/>
</dbReference>
<evidence type="ECO:0000313" key="2">
    <source>
        <dbReference type="Proteomes" id="UP001230005"/>
    </source>
</evidence>
<reference evidence="1 2" key="1">
    <citation type="submission" date="2023-07" db="EMBL/GenBank/DDBJ databases">
        <title>Genomic Encyclopedia of Type Strains, Phase IV (KMG-IV): sequencing the most valuable type-strain genomes for metagenomic binning, comparative biology and taxonomic classification.</title>
        <authorList>
            <person name="Goeker M."/>
        </authorList>
    </citation>
    <scope>NUCLEOTIDE SEQUENCE [LARGE SCALE GENOMIC DNA]</scope>
    <source>
        <strain evidence="1 2">DSM 9768</strain>
    </source>
</reference>
<gene>
    <name evidence="1" type="ORF">J2S74_005285</name>
</gene>